<evidence type="ECO:0000313" key="6">
    <source>
        <dbReference type="EMBL" id="WHI59586.1"/>
    </source>
</evidence>
<keyword evidence="3" id="KW-0804">Transcription</keyword>
<dbReference type="InterPro" id="IPR036271">
    <property type="entry name" value="Tet_transcr_reg_TetR-rel_C_sf"/>
</dbReference>
<dbReference type="Proteomes" id="UP001223261">
    <property type="component" value="Chromosome"/>
</dbReference>
<dbReference type="EMBL" id="CP118848">
    <property type="protein sequence ID" value="WHI59586.1"/>
    <property type="molecule type" value="Genomic_DNA"/>
</dbReference>
<sequence>MSKIDRRTQMLEAAIQIVNEQGTDSLTLDAVAKRAEVSKGGLLYHFKNKKALIQGLVDYASATYRNNVDTNIQDDDDTGKLLRGYIEATRSHRDNNIAISSAVLAAQGNDRSLLKPLQETYQEWQHFIEDDGLNPVDATIIRLAIDGLWLTELFGLDAIDESRREEVLNQLSNYTNKN</sequence>
<dbReference type="PANTHER" id="PTHR47506:SF1">
    <property type="entry name" value="HTH-TYPE TRANSCRIPTIONAL REGULATOR YJDC"/>
    <property type="match status" value="1"/>
</dbReference>
<protein>
    <submittedName>
        <fullName evidence="6">TetR/AcrR family transcriptional regulator</fullName>
    </submittedName>
</protein>
<name>A0AAX3W3W9_MAMLE</name>
<dbReference type="InterPro" id="IPR009057">
    <property type="entry name" value="Homeodomain-like_sf"/>
</dbReference>
<dbReference type="InterPro" id="IPR041479">
    <property type="entry name" value="TetR_CgmR_C"/>
</dbReference>
<dbReference type="SUPFAM" id="SSF48498">
    <property type="entry name" value="Tetracyclin repressor-like, C-terminal domain"/>
    <property type="match status" value="1"/>
</dbReference>
<dbReference type="Pfam" id="PF00440">
    <property type="entry name" value="TetR_N"/>
    <property type="match status" value="1"/>
</dbReference>
<evidence type="ECO:0000259" key="5">
    <source>
        <dbReference type="PROSITE" id="PS50977"/>
    </source>
</evidence>
<proteinExistence type="predicted"/>
<dbReference type="PANTHER" id="PTHR47506">
    <property type="entry name" value="TRANSCRIPTIONAL REGULATORY PROTEIN"/>
    <property type="match status" value="1"/>
</dbReference>
<dbReference type="Pfam" id="PF17937">
    <property type="entry name" value="TetR_C_28"/>
    <property type="match status" value="1"/>
</dbReference>
<dbReference type="PROSITE" id="PS50977">
    <property type="entry name" value="HTH_TETR_2"/>
    <property type="match status" value="1"/>
</dbReference>
<dbReference type="RefSeq" id="WP_282861950.1">
    <property type="nucleotide sequence ID" value="NZ_CP118848.1"/>
</dbReference>
<accession>A0AAX3W3W9</accession>
<keyword evidence="1" id="KW-0805">Transcription regulation</keyword>
<gene>
    <name evidence="6" type="ORF">PYH69_12850</name>
</gene>
<keyword evidence="2 4" id="KW-0238">DNA-binding</keyword>
<evidence type="ECO:0000256" key="2">
    <source>
        <dbReference type="ARBA" id="ARBA00023125"/>
    </source>
</evidence>
<dbReference type="PRINTS" id="PR00455">
    <property type="entry name" value="HTHTETR"/>
</dbReference>
<dbReference type="SUPFAM" id="SSF46689">
    <property type="entry name" value="Homeodomain-like"/>
    <property type="match status" value="1"/>
</dbReference>
<dbReference type="Gene3D" id="1.10.357.10">
    <property type="entry name" value="Tetracycline Repressor, domain 2"/>
    <property type="match status" value="1"/>
</dbReference>
<evidence type="ECO:0000256" key="3">
    <source>
        <dbReference type="ARBA" id="ARBA00023163"/>
    </source>
</evidence>
<evidence type="ECO:0000313" key="7">
    <source>
        <dbReference type="Proteomes" id="UP001223261"/>
    </source>
</evidence>
<reference evidence="6" key="1">
    <citation type="journal article" date="2023" name="Antibiotics">
        <title>Prevalence and Molecular Characterization of Methicillin-Resistant Staphylococci (MRS) and Mammaliicocci (MRM) in Dromedary Camels from Algeria: First Detection of SCCmec-mecC Hybrid in Methicillin-Resistant Mammaliicoccus lentus.</title>
        <authorList>
            <person name="Belhout C."/>
            <person name="Boyen F."/>
            <person name="Vereecke N."/>
            <person name="Theuns S."/>
            <person name="Taibi N."/>
            <person name="Stegger M."/>
            <person name="de la Fe-Rodriguez P.Y."/>
            <person name="Bouayad L."/>
            <person name="Elgroud R."/>
            <person name="Butaye P."/>
        </authorList>
    </citation>
    <scope>NUCLEOTIDE SEQUENCE</scope>
    <source>
        <strain evidence="6">7048</strain>
    </source>
</reference>
<dbReference type="InterPro" id="IPR001647">
    <property type="entry name" value="HTH_TetR"/>
</dbReference>
<organism evidence="6 7">
    <name type="scientific">Mammaliicoccus lentus</name>
    <name type="common">Staphylococcus lentus</name>
    <dbReference type="NCBI Taxonomy" id="42858"/>
    <lineage>
        <taxon>Bacteria</taxon>
        <taxon>Bacillati</taxon>
        <taxon>Bacillota</taxon>
        <taxon>Bacilli</taxon>
        <taxon>Bacillales</taxon>
        <taxon>Staphylococcaceae</taxon>
        <taxon>Mammaliicoccus</taxon>
    </lineage>
</organism>
<dbReference type="AlphaFoldDB" id="A0AAX3W3W9"/>
<evidence type="ECO:0000256" key="1">
    <source>
        <dbReference type="ARBA" id="ARBA00023015"/>
    </source>
</evidence>
<feature type="domain" description="HTH tetR-type" evidence="5">
    <location>
        <begin position="4"/>
        <end position="64"/>
    </location>
</feature>
<evidence type="ECO:0000256" key="4">
    <source>
        <dbReference type="PROSITE-ProRule" id="PRU00335"/>
    </source>
</evidence>
<dbReference type="GO" id="GO:0003677">
    <property type="term" value="F:DNA binding"/>
    <property type="evidence" value="ECO:0007669"/>
    <property type="project" value="UniProtKB-UniRule"/>
</dbReference>
<feature type="DNA-binding region" description="H-T-H motif" evidence="4">
    <location>
        <begin position="27"/>
        <end position="46"/>
    </location>
</feature>